<dbReference type="CDD" id="cd04590">
    <property type="entry name" value="CBS_pair_CorC_HlyC_assoc"/>
    <property type="match status" value="1"/>
</dbReference>
<dbReference type="Proteomes" id="UP000054785">
    <property type="component" value="Unassembled WGS sequence"/>
</dbReference>
<dbReference type="InterPro" id="IPR036318">
    <property type="entry name" value="FAD-bd_PCMH-like_sf"/>
</dbReference>
<dbReference type="InterPro" id="IPR044751">
    <property type="entry name" value="Ion_transp-like_CBS"/>
</dbReference>
<dbReference type="GO" id="GO:0005886">
    <property type="term" value="C:plasma membrane"/>
    <property type="evidence" value="ECO:0007669"/>
    <property type="project" value="UniProtKB-SubCell"/>
</dbReference>
<comment type="subcellular location">
    <subcellularLocation>
        <location evidence="1">Cell membrane</location>
        <topology evidence="1">Multi-pass membrane protein</topology>
    </subcellularLocation>
</comment>
<evidence type="ECO:0000256" key="3">
    <source>
        <dbReference type="ARBA" id="ARBA00022475"/>
    </source>
</evidence>
<accession>A0A0W0TT50</accession>
<dbReference type="Gene3D" id="3.10.580.10">
    <property type="entry name" value="CBS-domain"/>
    <property type="match status" value="1"/>
</dbReference>
<proteinExistence type="inferred from homology"/>
<dbReference type="PATRIC" id="fig|45065.4.peg.1610"/>
<dbReference type="Gene3D" id="3.30.465.10">
    <property type="match status" value="1"/>
</dbReference>
<dbReference type="RefSeq" id="WP_028386272.1">
    <property type="nucleotide sequence ID" value="NZ_CAAAHN010000013.1"/>
</dbReference>
<name>A0A0W0TT50_9GAMM</name>
<keyword evidence="4" id="KW-0812">Transmembrane</keyword>
<protein>
    <submittedName>
        <fullName evidence="9">Mg2+ and Co2+ transporter CorB</fullName>
    </submittedName>
</protein>
<dbReference type="Pfam" id="PF03471">
    <property type="entry name" value="CorC_HlyC"/>
    <property type="match status" value="1"/>
</dbReference>
<evidence type="ECO:0000256" key="7">
    <source>
        <dbReference type="ARBA" id="ARBA00023122"/>
    </source>
</evidence>
<dbReference type="PROSITE" id="PS51846">
    <property type="entry name" value="CNNM"/>
    <property type="match status" value="1"/>
</dbReference>
<evidence type="ECO:0000313" key="10">
    <source>
        <dbReference type="Proteomes" id="UP000054785"/>
    </source>
</evidence>
<dbReference type="PROSITE" id="PS51371">
    <property type="entry name" value="CBS"/>
    <property type="match status" value="1"/>
</dbReference>
<keyword evidence="8" id="KW-0472">Membrane</keyword>
<dbReference type="SUPFAM" id="SSF54631">
    <property type="entry name" value="CBS-domain pair"/>
    <property type="match status" value="1"/>
</dbReference>
<keyword evidence="7" id="KW-0129">CBS domain</keyword>
<comment type="caution">
    <text evidence="9">The sequence shown here is derived from an EMBL/GenBank/DDBJ whole genome shotgun (WGS) entry which is preliminary data.</text>
</comment>
<evidence type="ECO:0000313" key="9">
    <source>
        <dbReference type="EMBL" id="KTC98797.1"/>
    </source>
</evidence>
<dbReference type="InterPro" id="IPR005170">
    <property type="entry name" value="Transptr-assoc_dom"/>
</dbReference>
<dbReference type="PANTHER" id="PTHR22777">
    <property type="entry name" value="HEMOLYSIN-RELATED"/>
    <property type="match status" value="1"/>
</dbReference>
<keyword evidence="3" id="KW-1003">Cell membrane</keyword>
<dbReference type="STRING" id="45065.Lgee_1486"/>
<dbReference type="InterPro" id="IPR016169">
    <property type="entry name" value="FAD-bd_PCMH_sub2"/>
</dbReference>
<evidence type="ECO:0000256" key="4">
    <source>
        <dbReference type="ARBA" id="ARBA00022692"/>
    </source>
</evidence>
<sequence length="428" mass="47235">MNASLLTLSIILLVLILLSGFFSGAEIGMMSLNRYRLRHLVRKKDRQAIRVDGLLQHPDKLLSVVLIGNTLANIVASTVATLMGQRLYGDMGVAIATTLLTVAVLVVSEMTPKTLAAMHPQRVAFACSAPLKLLQALFAPLVYLITAMANGLLRLLGVRMEKGQRDALTGEELRTVVHEAGGLLPVAHKSMVISLLDLEQATVEDIMIPKVEITGIDLDQPWQSILSQLETAQHTRLPLYRGSIDNLEGLVHLRSVLNLSLEGRLTPESLINMAEAPYYIPEATPLNVQLHNFQKMKRRISFVVDEYGDLQGLVTMEDILEEVVGDFTTDVSSLGKEIMPQPDGSYLIDASITLRQLQRMLGWKLPALGPRTLSGLVIEYLGYIPPADCCLRMDAWQIEILRVGENMVKTVRMFRAPKKRAAEGSLIS</sequence>
<keyword evidence="5" id="KW-0677">Repeat</keyword>
<evidence type="ECO:0000256" key="6">
    <source>
        <dbReference type="ARBA" id="ARBA00022989"/>
    </source>
</evidence>
<evidence type="ECO:0000256" key="5">
    <source>
        <dbReference type="ARBA" id="ARBA00022737"/>
    </source>
</evidence>
<evidence type="ECO:0000256" key="2">
    <source>
        <dbReference type="ARBA" id="ARBA00006337"/>
    </source>
</evidence>
<keyword evidence="6" id="KW-1133">Transmembrane helix</keyword>
<organism evidence="9 10">
    <name type="scientific">Legionella geestiana</name>
    <dbReference type="NCBI Taxonomy" id="45065"/>
    <lineage>
        <taxon>Bacteria</taxon>
        <taxon>Pseudomonadati</taxon>
        <taxon>Pseudomonadota</taxon>
        <taxon>Gammaproteobacteria</taxon>
        <taxon>Legionellales</taxon>
        <taxon>Legionellaceae</taxon>
        <taxon>Legionella</taxon>
    </lineage>
</organism>
<dbReference type="InterPro" id="IPR002550">
    <property type="entry name" value="CNNM"/>
</dbReference>
<dbReference type="GO" id="GO:0050660">
    <property type="term" value="F:flavin adenine dinucleotide binding"/>
    <property type="evidence" value="ECO:0007669"/>
    <property type="project" value="InterPro"/>
</dbReference>
<dbReference type="SMART" id="SM01091">
    <property type="entry name" value="CorC_HlyC"/>
    <property type="match status" value="1"/>
</dbReference>
<comment type="similarity">
    <text evidence="2">Belongs to the UPF0053 family.</text>
</comment>
<keyword evidence="10" id="KW-1185">Reference proteome</keyword>
<dbReference type="PANTHER" id="PTHR22777:SF32">
    <property type="entry name" value="UPF0053 INNER MEMBRANE PROTEIN YFJD"/>
    <property type="match status" value="1"/>
</dbReference>
<dbReference type="SUPFAM" id="SSF56176">
    <property type="entry name" value="FAD-binding/transporter-associated domain-like"/>
    <property type="match status" value="1"/>
</dbReference>
<dbReference type="Pfam" id="PF01595">
    <property type="entry name" value="CNNM"/>
    <property type="match status" value="1"/>
</dbReference>
<evidence type="ECO:0000256" key="8">
    <source>
        <dbReference type="ARBA" id="ARBA00023136"/>
    </source>
</evidence>
<dbReference type="Pfam" id="PF00571">
    <property type="entry name" value="CBS"/>
    <property type="match status" value="1"/>
</dbReference>
<dbReference type="EMBL" id="LNYC01000056">
    <property type="protein sequence ID" value="KTC98797.1"/>
    <property type="molecule type" value="Genomic_DNA"/>
</dbReference>
<dbReference type="InterPro" id="IPR046342">
    <property type="entry name" value="CBS_dom_sf"/>
</dbReference>
<reference evidence="9 10" key="1">
    <citation type="submission" date="2015-11" db="EMBL/GenBank/DDBJ databases">
        <title>Genomic analysis of 38 Legionella species identifies large and diverse effector repertoires.</title>
        <authorList>
            <person name="Burstein D."/>
            <person name="Amaro F."/>
            <person name="Zusman T."/>
            <person name="Lifshitz Z."/>
            <person name="Cohen O."/>
            <person name="Gilbert J.A."/>
            <person name="Pupko T."/>
            <person name="Shuman H.A."/>
            <person name="Segal G."/>
        </authorList>
    </citation>
    <scope>NUCLEOTIDE SEQUENCE [LARGE SCALE GENOMIC DNA]</scope>
    <source>
        <strain evidence="9 10">ATCC 49504</strain>
    </source>
</reference>
<dbReference type="InterPro" id="IPR000644">
    <property type="entry name" value="CBS_dom"/>
</dbReference>
<dbReference type="OrthoDB" id="9797674at2"/>
<gene>
    <name evidence="9" type="primary">corB</name>
    <name evidence="9" type="ORF">Lgee_1486</name>
</gene>
<evidence type="ECO:0000256" key="1">
    <source>
        <dbReference type="ARBA" id="ARBA00004651"/>
    </source>
</evidence>
<dbReference type="AlphaFoldDB" id="A0A0W0TT50"/>